<keyword evidence="3" id="KW-1185">Reference proteome</keyword>
<accession>A0AAV7WDZ8</accession>
<dbReference type="AlphaFoldDB" id="A0AAV7WDZ8"/>
<evidence type="ECO:0000256" key="1">
    <source>
        <dbReference type="SAM" id="MobiDB-lite"/>
    </source>
</evidence>
<evidence type="ECO:0000313" key="3">
    <source>
        <dbReference type="Proteomes" id="UP001066276"/>
    </source>
</evidence>
<reference evidence="2" key="1">
    <citation type="journal article" date="2022" name="bioRxiv">
        <title>Sequencing and chromosome-scale assembly of the giantPleurodeles waltlgenome.</title>
        <authorList>
            <person name="Brown T."/>
            <person name="Elewa A."/>
            <person name="Iarovenko S."/>
            <person name="Subramanian E."/>
            <person name="Araus A.J."/>
            <person name="Petzold A."/>
            <person name="Susuki M."/>
            <person name="Suzuki K.-i.T."/>
            <person name="Hayashi T."/>
            <person name="Toyoda A."/>
            <person name="Oliveira C."/>
            <person name="Osipova E."/>
            <person name="Leigh N.D."/>
            <person name="Simon A."/>
            <person name="Yun M.H."/>
        </authorList>
    </citation>
    <scope>NUCLEOTIDE SEQUENCE</scope>
    <source>
        <strain evidence="2">20211129_DDA</strain>
        <tissue evidence="2">Liver</tissue>
    </source>
</reference>
<dbReference type="Proteomes" id="UP001066276">
    <property type="component" value="Chromosome 1_2"/>
</dbReference>
<name>A0AAV7WDZ8_PLEWA</name>
<gene>
    <name evidence="2" type="ORF">NDU88_006288</name>
</gene>
<dbReference type="EMBL" id="JANPWB010000002">
    <property type="protein sequence ID" value="KAJ1210926.1"/>
    <property type="molecule type" value="Genomic_DNA"/>
</dbReference>
<feature type="region of interest" description="Disordered" evidence="1">
    <location>
        <begin position="106"/>
        <end position="152"/>
    </location>
</feature>
<evidence type="ECO:0000313" key="2">
    <source>
        <dbReference type="EMBL" id="KAJ1210926.1"/>
    </source>
</evidence>
<sequence>MTGVCSSLFQKHRGALHPPSPQHTPARARARSSPPFFCCRSVLSAISVAWRGGHPSPAPTACSCSGPGPALSTVLHQPARALRCCSSAEGGTPPLLLQPVPVRARARPPPRVSAALRKPPSDPGCTPHSASAPAAGPVKSGRPRPTHKERISSYRCLVTRSRRRVQVRFTAHSGLGAFYRPL</sequence>
<comment type="caution">
    <text evidence="2">The sequence shown here is derived from an EMBL/GenBank/DDBJ whole genome shotgun (WGS) entry which is preliminary data.</text>
</comment>
<protein>
    <submittedName>
        <fullName evidence="2">Uncharacterized protein</fullName>
    </submittedName>
</protein>
<organism evidence="2 3">
    <name type="scientific">Pleurodeles waltl</name>
    <name type="common">Iberian ribbed newt</name>
    <dbReference type="NCBI Taxonomy" id="8319"/>
    <lineage>
        <taxon>Eukaryota</taxon>
        <taxon>Metazoa</taxon>
        <taxon>Chordata</taxon>
        <taxon>Craniata</taxon>
        <taxon>Vertebrata</taxon>
        <taxon>Euteleostomi</taxon>
        <taxon>Amphibia</taxon>
        <taxon>Batrachia</taxon>
        <taxon>Caudata</taxon>
        <taxon>Salamandroidea</taxon>
        <taxon>Salamandridae</taxon>
        <taxon>Pleurodelinae</taxon>
        <taxon>Pleurodeles</taxon>
    </lineage>
</organism>
<proteinExistence type="predicted"/>